<feature type="domain" description="LysM" evidence="2">
    <location>
        <begin position="100"/>
        <end position="144"/>
    </location>
</feature>
<dbReference type="SMART" id="SM00257">
    <property type="entry name" value="LysM"/>
    <property type="match status" value="2"/>
</dbReference>
<dbReference type="AlphaFoldDB" id="A0A9W8YSC2"/>
<evidence type="ECO:0000313" key="4">
    <source>
        <dbReference type="Proteomes" id="UP001140453"/>
    </source>
</evidence>
<name>A0A9W8YSC2_9PEZI</name>
<dbReference type="PANTHER" id="PTHR33734">
    <property type="entry name" value="LYSM DOMAIN-CONTAINING GPI-ANCHORED PROTEIN 2"/>
    <property type="match status" value="1"/>
</dbReference>
<dbReference type="EMBL" id="JAPEVB010000004">
    <property type="protein sequence ID" value="KAJ4389205.1"/>
    <property type="molecule type" value="Genomic_DNA"/>
</dbReference>
<organism evidence="3 4">
    <name type="scientific">Gnomoniopsis smithogilvyi</name>
    <dbReference type="NCBI Taxonomy" id="1191159"/>
    <lineage>
        <taxon>Eukaryota</taxon>
        <taxon>Fungi</taxon>
        <taxon>Dikarya</taxon>
        <taxon>Ascomycota</taxon>
        <taxon>Pezizomycotina</taxon>
        <taxon>Sordariomycetes</taxon>
        <taxon>Sordariomycetidae</taxon>
        <taxon>Diaporthales</taxon>
        <taxon>Gnomoniaceae</taxon>
        <taxon>Gnomoniopsis</taxon>
    </lineage>
</organism>
<feature type="signal peptide" evidence="1">
    <location>
        <begin position="1"/>
        <end position="19"/>
    </location>
</feature>
<dbReference type="CDD" id="cd00118">
    <property type="entry name" value="LysM"/>
    <property type="match status" value="2"/>
</dbReference>
<sequence length="230" mass="24493">MFNSFAHLLLHSLIGLSVALTTPSELHYADIAKRCEARNVYYHNNDTTLGTMASCSWDVMSLAASPLIISSGSTLNNRPRALLSSRQSCPPGTCTDGLPTNYTVMSGDTVEKIAAMFDSGVCDIAKANNLATPDFILDGQQLIVPTKLCNPDNTSCRTPPGTRPCVPRSEGVAPKLTIQSGDTFFLIGTRLNITADSIIAVNLCVDPGALQIGQVIKIPICPDCSKFGCK</sequence>
<keyword evidence="4" id="KW-1185">Reference proteome</keyword>
<accession>A0A9W8YSC2</accession>
<reference evidence="3" key="1">
    <citation type="submission" date="2022-10" db="EMBL/GenBank/DDBJ databases">
        <title>Tapping the CABI collections for fungal endophytes: first genome assemblies for Collariella, Neodidymelliopsis, Ascochyta clinopodiicola, Didymella pomorum, Didymosphaeria variabile, Neocosmospora piperis and Neocucurbitaria cava.</title>
        <authorList>
            <person name="Hill R."/>
        </authorList>
    </citation>
    <scope>NUCLEOTIDE SEQUENCE</scope>
    <source>
        <strain evidence="3">IMI 355082</strain>
    </source>
</reference>
<dbReference type="PANTHER" id="PTHR33734:SF22">
    <property type="entry name" value="MEMBRANE-BOUND LYTIC MUREIN TRANSGLYCOSYLASE D"/>
    <property type="match status" value="1"/>
</dbReference>
<dbReference type="InterPro" id="IPR036779">
    <property type="entry name" value="LysM_dom_sf"/>
</dbReference>
<dbReference type="Gene3D" id="3.10.350.10">
    <property type="entry name" value="LysM domain"/>
    <property type="match status" value="2"/>
</dbReference>
<evidence type="ECO:0000256" key="1">
    <source>
        <dbReference type="SAM" id="SignalP"/>
    </source>
</evidence>
<dbReference type="Proteomes" id="UP001140453">
    <property type="component" value="Unassembled WGS sequence"/>
</dbReference>
<proteinExistence type="predicted"/>
<comment type="caution">
    <text evidence="3">The sequence shown here is derived from an EMBL/GenBank/DDBJ whole genome shotgun (WGS) entry which is preliminary data.</text>
</comment>
<protein>
    <recommendedName>
        <fullName evidence="2">LysM domain-containing protein</fullName>
    </recommendedName>
</protein>
<evidence type="ECO:0000259" key="2">
    <source>
        <dbReference type="PROSITE" id="PS51782"/>
    </source>
</evidence>
<dbReference type="SUPFAM" id="SSF54106">
    <property type="entry name" value="LysM domain"/>
    <property type="match status" value="2"/>
</dbReference>
<dbReference type="OrthoDB" id="2107166at2759"/>
<gene>
    <name evidence="3" type="ORF">N0V93_006668</name>
</gene>
<dbReference type="InterPro" id="IPR018392">
    <property type="entry name" value="LysM"/>
</dbReference>
<evidence type="ECO:0000313" key="3">
    <source>
        <dbReference type="EMBL" id="KAJ4389205.1"/>
    </source>
</evidence>
<dbReference type="Pfam" id="PF01476">
    <property type="entry name" value="LysM"/>
    <property type="match status" value="2"/>
</dbReference>
<dbReference type="GO" id="GO:0008932">
    <property type="term" value="F:lytic endotransglycosylase activity"/>
    <property type="evidence" value="ECO:0007669"/>
    <property type="project" value="TreeGrafter"/>
</dbReference>
<dbReference type="PROSITE" id="PS51782">
    <property type="entry name" value="LYSM"/>
    <property type="match status" value="2"/>
</dbReference>
<feature type="domain" description="LysM" evidence="2">
    <location>
        <begin position="174"/>
        <end position="218"/>
    </location>
</feature>
<feature type="chain" id="PRO_5040826214" description="LysM domain-containing protein" evidence="1">
    <location>
        <begin position="20"/>
        <end position="230"/>
    </location>
</feature>
<keyword evidence="1" id="KW-0732">Signal</keyword>